<dbReference type="PROSITE" id="PS51186">
    <property type="entry name" value="GNAT"/>
    <property type="match status" value="1"/>
</dbReference>
<keyword evidence="2" id="KW-0808">Transferase</keyword>
<dbReference type="AlphaFoldDB" id="A0A1M5WPF5"/>
<dbReference type="STRING" id="1121316.SAMN02745207_03028"/>
<dbReference type="EMBL" id="FQXM01000019">
    <property type="protein sequence ID" value="SHH89369.1"/>
    <property type="molecule type" value="Genomic_DNA"/>
</dbReference>
<keyword evidence="3" id="KW-1185">Reference proteome</keyword>
<evidence type="ECO:0000313" key="2">
    <source>
        <dbReference type="EMBL" id="SHH89369.1"/>
    </source>
</evidence>
<evidence type="ECO:0000259" key="1">
    <source>
        <dbReference type="PROSITE" id="PS51186"/>
    </source>
</evidence>
<dbReference type="CDD" id="cd04301">
    <property type="entry name" value="NAT_SF"/>
    <property type="match status" value="1"/>
</dbReference>
<protein>
    <submittedName>
        <fullName evidence="2">Predicted acetyltransferase</fullName>
    </submittedName>
</protein>
<dbReference type="SUPFAM" id="SSF55729">
    <property type="entry name" value="Acyl-CoA N-acyltransferases (Nat)"/>
    <property type="match status" value="1"/>
</dbReference>
<reference evidence="2 3" key="1">
    <citation type="submission" date="2016-11" db="EMBL/GenBank/DDBJ databases">
        <authorList>
            <person name="Jaros S."/>
            <person name="Januszkiewicz K."/>
            <person name="Wedrychowicz H."/>
        </authorList>
    </citation>
    <scope>NUCLEOTIDE SEQUENCE [LARGE SCALE GENOMIC DNA]</scope>
    <source>
        <strain evidence="2 3">DSM 8605</strain>
    </source>
</reference>
<dbReference type="Proteomes" id="UP000184447">
    <property type="component" value="Unassembled WGS sequence"/>
</dbReference>
<dbReference type="Gene3D" id="3.40.630.30">
    <property type="match status" value="1"/>
</dbReference>
<evidence type="ECO:0000313" key="3">
    <source>
        <dbReference type="Proteomes" id="UP000184447"/>
    </source>
</evidence>
<dbReference type="PANTHER" id="PTHR39173">
    <property type="entry name" value="ACETYLTRANSFERASE"/>
    <property type="match status" value="1"/>
</dbReference>
<dbReference type="GO" id="GO:0016747">
    <property type="term" value="F:acyltransferase activity, transferring groups other than amino-acyl groups"/>
    <property type="evidence" value="ECO:0007669"/>
    <property type="project" value="InterPro"/>
</dbReference>
<dbReference type="OrthoDB" id="9797989at2"/>
<feature type="domain" description="N-acetyltransferase" evidence="1">
    <location>
        <begin position="28"/>
        <end position="171"/>
    </location>
</feature>
<sequence length="171" mass="19742">MNLTLVRPTVKIEKLHKDFIKEWEDNKEEITPYAARLLDMNYEEWLDYTYKIENKDTCPSQWVSAHTYFLVLDNKKIIGAVNIRHSLNDYLFNFGGHIGYGICPSERKKGYASKMLAMSLPIAKELGIDKVLIVCDKDNLASAKTIIKNGGVLENEVLEDGELIQRYWIQL</sequence>
<proteinExistence type="predicted"/>
<dbReference type="InterPro" id="IPR016181">
    <property type="entry name" value="Acyl_CoA_acyltransferase"/>
</dbReference>
<gene>
    <name evidence="2" type="ORF">SAMN02745207_03028</name>
</gene>
<organism evidence="2 3">
    <name type="scientific">Clostridium grantii DSM 8605</name>
    <dbReference type="NCBI Taxonomy" id="1121316"/>
    <lineage>
        <taxon>Bacteria</taxon>
        <taxon>Bacillati</taxon>
        <taxon>Bacillota</taxon>
        <taxon>Clostridia</taxon>
        <taxon>Eubacteriales</taxon>
        <taxon>Clostridiaceae</taxon>
        <taxon>Clostridium</taxon>
    </lineage>
</organism>
<dbReference type="InterPro" id="IPR000182">
    <property type="entry name" value="GNAT_dom"/>
</dbReference>
<dbReference type="RefSeq" id="WP_073339303.1">
    <property type="nucleotide sequence ID" value="NZ_FQXM01000019.1"/>
</dbReference>
<dbReference type="PANTHER" id="PTHR39173:SF1">
    <property type="entry name" value="ACETYLTRANSFERASE"/>
    <property type="match status" value="1"/>
</dbReference>
<accession>A0A1M5WPF5</accession>
<name>A0A1M5WPF5_9CLOT</name>
<dbReference type="Pfam" id="PF13302">
    <property type="entry name" value="Acetyltransf_3"/>
    <property type="match status" value="1"/>
</dbReference>